<keyword evidence="2" id="KW-1185">Reference proteome</keyword>
<sequence length="146" mass="17142">MLRVEIPVLYKYPARRIVFGLSHVVQSWRSCKFRYRLLPPRKEWGRSLRALHRVQAGEPNHLETCEMLLYVFSCCAAKKNVMRRKGHTLAVRCLQGLARLVLLCMPGPGENDRKKKFFLLLVLHQEVLVKKPFFCRENAVFERNSC</sequence>
<accession>A0A1T4VIR4</accession>
<evidence type="ECO:0000313" key="2">
    <source>
        <dbReference type="Proteomes" id="UP000189733"/>
    </source>
</evidence>
<gene>
    <name evidence="1" type="ORF">SAMN02745702_00417</name>
</gene>
<name>A0A1T4VIR4_9BACT</name>
<dbReference type="AlphaFoldDB" id="A0A1T4VIR4"/>
<organism evidence="1 2">
    <name type="scientific">Desulfobaculum bizertense DSM 18034</name>
    <dbReference type="NCBI Taxonomy" id="1121442"/>
    <lineage>
        <taxon>Bacteria</taxon>
        <taxon>Pseudomonadati</taxon>
        <taxon>Thermodesulfobacteriota</taxon>
        <taxon>Desulfovibrionia</taxon>
        <taxon>Desulfovibrionales</taxon>
        <taxon>Desulfovibrionaceae</taxon>
        <taxon>Desulfobaculum</taxon>
    </lineage>
</organism>
<evidence type="ECO:0000313" key="1">
    <source>
        <dbReference type="EMBL" id="SKA64839.1"/>
    </source>
</evidence>
<protein>
    <submittedName>
        <fullName evidence="1">Uncharacterized protein</fullName>
    </submittedName>
</protein>
<dbReference type="EMBL" id="FUYA01000001">
    <property type="protein sequence ID" value="SKA64839.1"/>
    <property type="molecule type" value="Genomic_DNA"/>
</dbReference>
<reference evidence="1 2" key="1">
    <citation type="submission" date="2017-02" db="EMBL/GenBank/DDBJ databases">
        <authorList>
            <person name="Peterson S.W."/>
        </authorList>
    </citation>
    <scope>NUCLEOTIDE SEQUENCE [LARGE SCALE GENOMIC DNA]</scope>
    <source>
        <strain evidence="1 2">DSM 18034</strain>
    </source>
</reference>
<dbReference type="Proteomes" id="UP000189733">
    <property type="component" value="Unassembled WGS sequence"/>
</dbReference>
<proteinExistence type="predicted"/>